<organism evidence="3 4">
    <name type="scientific">Naegleria fowleri</name>
    <name type="common">Brain eating amoeba</name>
    <dbReference type="NCBI Taxonomy" id="5763"/>
    <lineage>
        <taxon>Eukaryota</taxon>
        <taxon>Discoba</taxon>
        <taxon>Heterolobosea</taxon>
        <taxon>Tetramitia</taxon>
        <taxon>Eutetramitia</taxon>
        <taxon>Vahlkampfiidae</taxon>
        <taxon>Naegleria</taxon>
    </lineage>
</organism>
<feature type="domain" description="BTB" evidence="2">
    <location>
        <begin position="58"/>
        <end position="318"/>
    </location>
</feature>
<dbReference type="VEuPathDB" id="AmoebaDB:NF0082270"/>
<feature type="region of interest" description="Disordered" evidence="1">
    <location>
        <begin position="120"/>
        <end position="153"/>
    </location>
</feature>
<dbReference type="AlphaFoldDB" id="A0A6A5C2I1"/>
<feature type="compositionally biased region" description="Gly residues" evidence="1">
    <location>
        <begin position="718"/>
        <end position="732"/>
    </location>
</feature>
<dbReference type="VEuPathDB" id="AmoebaDB:FDP41_010662"/>
<dbReference type="PANTHER" id="PTHR14499">
    <property type="entry name" value="POTASSIUM CHANNEL TETRAMERIZATION DOMAIN-CONTAINING"/>
    <property type="match status" value="1"/>
</dbReference>
<evidence type="ECO:0000259" key="2">
    <source>
        <dbReference type="SMART" id="SM00225"/>
    </source>
</evidence>
<feature type="compositionally biased region" description="Low complexity" evidence="1">
    <location>
        <begin position="537"/>
        <end position="558"/>
    </location>
</feature>
<dbReference type="InterPro" id="IPR000210">
    <property type="entry name" value="BTB/POZ_dom"/>
</dbReference>
<sequence>MCPILTPTNNNNNNNNNNNTTTIQSIPTNSLYNTTTTPQTINSNNMMMNNNHTSPNHQLIRFNVGGKIFYTTRETIMNSYHHSAIYYPKVSCGTNNSLNDSMMFPGNCCPFSQKIRSPSSRSYHYSSQQLSSNLGRSNAPSSGSSGGDLDPSAVNASSSSMYNSLSTFVDMHNRKHRMSTADSTNAPSLVDPHHSTSAHSRNNSLSSSSRPASTTSIPNFENYFTRLLDDNQHLGIIRDENGCFFIDRNPKYFAIILEYLKSGELNLFDSAEYRSSELDTPEHGFHDLQLFAQKIIREADYFMIDISDQLFNIVGDQLYVSEFFQDRTNRSNQRCLIFFDKDSHRRPCSLYMSGIWFDHHIIDKECFVRNGVIEIYMEENTMAGTMLTNDSIMMMNPNAANNYNNSSSGSSSRARRNKQNNASNNQNSNSNMGQGNASDFDASDYYYYSETPINKRKSFNSDTFFSSLSNMVNNNMSHVASQTKHSLGGGSGTGGGPLRLHFVIHPQVDVKSNEKRSMMNFVGMDPSMLDCYIHQSSSSPSSSITTTTTTTTTTTVTSHPLPHEAHNTNTDIHGKSSTAADEFSSLFSTYGMLGASRRLSMEFPQLVENYLVVKDISSFRREFRLKEMDEPATPKAQFNKKYFNLSDYNHSVKLIRDDKDLEHVIVVETFTQIPEKFSEVFASMGTSPGSAIGSNENNRRVGSEIPLTISGSLDDSRGGGGGASGSGSGSSGSGSSTHHHHHGYATTGNFESDQYLEVASSDEDEFSVPQLASSKRKSINPNVLQKNKSGTVSRTMEQTKETRMRVIRNNFFAKSKREFLYIESKNRIYWASYSRGLITLELSNKNL</sequence>
<dbReference type="SUPFAM" id="SSF54695">
    <property type="entry name" value="POZ domain"/>
    <property type="match status" value="1"/>
</dbReference>
<comment type="caution">
    <text evidence="3">The sequence shown here is derived from an EMBL/GenBank/DDBJ whole genome shotgun (WGS) entry which is preliminary data.</text>
</comment>
<keyword evidence="4" id="KW-1185">Reference proteome</keyword>
<feature type="region of interest" description="Disordered" evidence="1">
    <location>
        <begin position="708"/>
        <end position="747"/>
    </location>
</feature>
<gene>
    <name evidence="3" type="ORF">FDP41_010662</name>
</gene>
<dbReference type="PANTHER" id="PTHR14499:SF136">
    <property type="entry name" value="GH08630P"/>
    <property type="match status" value="1"/>
</dbReference>
<feature type="region of interest" description="Disordered" evidence="1">
    <location>
        <begin position="176"/>
        <end position="214"/>
    </location>
</feature>
<dbReference type="GO" id="GO:0051260">
    <property type="term" value="P:protein homooligomerization"/>
    <property type="evidence" value="ECO:0007669"/>
    <property type="project" value="InterPro"/>
</dbReference>
<evidence type="ECO:0000313" key="4">
    <source>
        <dbReference type="Proteomes" id="UP000444721"/>
    </source>
</evidence>
<protein>
    <recommendedName>
        <fullName evidence="2">BTB domain-containing protein</fullName>
    </recommendedName>
</protein>
<dbReference type="VEuPathDB" id="AmoebaDB:NfTy_013850"/>
<dbReference type="InterPro" id="IPR003131">
    <property type="entry name" value="T1-type_BTB"/>
</dbReference>
<feature type="region of interest" description="Disordered" evidence="1">
    <location>
        <begin position="1"/>
        <end position="30"/>
    </location>
</feature>
<dbReference type="Proteomes" id="UP000444721">
    <property type="component" value="Unassembled WGS sequence"/>
</dbReference>
<dbReference type="Pfam" id="PF02214">
    <property type="entry name" value="BTB_2"/>
    <property type="match status" value="1"/>
</dbReference>
<feature type="compositionally biased region" description="Low complexity" evidence="1">
    <location>
        <begin position="419"/>
        <end position="436"/>
    </location>
</feature>
<evidence type="ECO:0000313" key="3">
    <source>
        <dbReference type="EMBL" id="KAF0983597.1"/>
    </source>
</evidence>
<reference evidence="3 4" key="1">
    <citation type="journal article" date="2019" name="Sci. Rep.">
        <title>Nanopore sequencing improves the draft genome of the human pathogenic amoeba Naegleria fowleri.</title>
        <authorList>
            <person name="Liechti N."/>
            <person name="Schurch N."/>
            <person name="Bruggmann R."/>
            <person name="Wittwer M."/>
        </authorList>
    </citation>
    <scope>NUCLEOTIDE SEQUENCE [LARGE SCALE GENOMIC DNA]</scope>
    <source>
        <strain evidence="3 4">ATCC 30894</strain>
    </source>
</reference>
<dbReference type="InterPro" id="IPR011333">
    <property type="entry name" value="SKP1/BTB/POZ_sf"/>
</dbReference>
<proteinExistence type="predicted"/>
<feature type="region of interest" description="Disordered" evidence="1">
    <location>
        <begin position="398"/>
        <end position="436"/>
    </location>
</feature>
<dbReference type="OrthoDB" id="1244179at2759"/>
<dbReference type="GeneID" id="68117877"/>
<dbReference type="RefSeq" id="XP_044568310.1">
    <property type="nucleotide sequence ID" value="XM_044700985.1"/>
</dbReference>
<feature type="compositionally biased region" description="Low complexity" evidence="1">
    <location>
        <begin position="195"/>
        <end position="214"/>
    </location>
</feature>
<dbReference type="Gene3D" id="3.30.710.10">
    <property type="entry name" value="Potassium Channel Kv1.1, Chain A"/>
    <property type="match status" value="1"/>
</dbReference>
<evidence type="ECO:0000256" key="1">
    <source>
        <dbReference type="SAM" id="MobiDB-lite"/>
    </source>
</evidence>
<feature type="compositionally biased region" description="Low complexity" evidence="1">
    <location>
        <begin position="8"/>
        <end position="22"/>
    </location>
</feature>
<feature type="compositionally biased region" description="Low complexity" evidence="1">
    <location>
        <begin position="398"/>
        <end position="412"/>
    </location>
</feature>
<dbReference type="SMART" id="SM00225">
    <property type="entry name" value="BTB"/>
    <property type="match status" value="1"/>
</dbReference>
<name>A0A6A5C2I1_NAEFO</name>
<accession>A0A6A5C2I1</accession>
<feature type="compositionally biased region" description="Low complexity" evidence="1">
    <location>
        <begin position="120"/>
        <end position="132"/>
    </location>
</feature>
<feature type="region of interest" description="Disordered" evidence="1">
    <location>
        <begin position="537"/>
        <end position="573"/>
    </location>
</feature>
<dbReference type="OMA" id="FENYFTR"/>
<dbReference type="EMBL" id="VFQX01000006">
    <property type="protein sequence ID" value="KAF0983597.1"/>
    <property type="molecule type" value="Genomic_DNA"/>
</dbReference>